<organism evidence="1">
    <name type="scientific">Candidatus Kentrum sp. TC</name>
    <dbReference type="NCBI Taxonomy" id="2126339"/>
    <lineage>
        <taxon>Bacteria</taxon>
        <taxon>Pseudomonadati</taxon>
        <taxon>Pseudomonadota</taxon>
        <taxon>Gammaproteobacteria</taxon>
        <taxon>Candidatus Kentrum</taxon>
    </lineage>
</organism>
<name>A0A450ZYZ4_9GAMM</name>
<gene>
    <name evidence="1" type="ORF">BECKTC1821F_GA0114240_102836</name>
</gene>
<dbReference type="EMBL" id="CAADFW010000028">
    <property type="protein sequence ID" value="VFK59022.1"/>
    <property type="molecule type" value="Genomic_DNA"/>
</dbReference>
<reference evidence="1" key="1">
    <citation type="submission" date="2019-02" db="EMBL/GenBank/DDBJ databases">
        <authorList>
            <person name="Gruber-Vodicka R. H."/>
            <person name="Seah K. B. B."/>
        </authorList>
    </citation>
    <scope>NUCLEOTIDE SEQUENCE</scope>
    <source>
        <strain evidence="1">BECK_BZ126</strain>
    </source>
</reference>
<proteinExistence type="predicted"/>
<dbReference type="AlphaFoldDB" id="A0A450ZYZ4"/>
<protein>
    <submittedName>
        <fullName evidence="1">Uncharacterized protein</fullName>
    </submittedName>
</protein>
<evidence type="ECO:0000313" key="1">
    <source>
        <dbReference type="EMBL" id="VFK59022.1"/>
    </source>
</evidence>
<accession>A0A450ZYZ4</accession>
<sequence length="162" mass="18416">MTTVTLPAPLDATLALLAAELQTCRAGGLYVALHTDPRLPERVSETLAREFPDTVSFPLRMDARKTMFPVFFKYIYEHLGNGTNIFHVLDIEKLDEKVADEFIRALQGGREIFRNAPYALLFWTTPAFEKRLFRLASGVSRGHRRLSLKRCEQSTTGCERLV</sequence>